<dbReference type="EMBL" id="LAZR01007796">
    <property type="protein sequence ID" value="KKM82880.1"/>
    <property type="molecule type" value="Genomic_DNA"/>
</dbReference>
<comment type="caution">
    <text evidence="2">The sequence shown here is derived from an EMBL/GenBank/DDBJ whole genome shotgun (WGS) entry which is preliminary data.</text>
</comment>
<proteinExistence type="predicted"/>
<accession>A0A0F9N239</accession>
<evidence type="ECO:0008006" key="3">
    <source>
        <dbReference type="Google" id="ProtNLM"/>
    </source>
</evidence>
<organism evidence="2">
    <name type="scientific">marine sediment metagenome</name>
    <dbReference type="NCBI Taxonomy" id="412755"/>
    <lineage>
        <taxon>unclassified sequences</taxon>
        <taxon>metagenomes</taxon>
        <taxon>ecological metagenomes</taxon>
    </lineage>
</organism>
<sequence>MYCTSCGNVAPATRSLRGNSFITFLLIWFWIIPAIAYSIWRHSGPYDHCAACGKATMIPLSSPIAQKALKDSNTQGIPSTAPPGG</sequence>
<gene>
    <name evidence="2" type="ORF">LCGC14_1315010</name>
</gene>
<reference evidence="2" key="1">
    <citation type="journal article" date="2015" name="Nature">
        <title>Complex archaea that bridge the gap between prokaryotes and eukaryotes.</title>
        <authorList>
            <person name="Spang A."/>
            <person name="Saw J.H."/>
            <person name="Jorgensen S.L."/>
            <person name="Zaremba-Niedzwiedzka K."/>
            <person name="Martijn J."/>
            <person name="Lind A.E."/>
            <person name="van Eijk R."/>
            <person name="Schleper C."/>
            <person name="Guy L."/>
            <person name="Ettema T.J."/>
        </authorList>
    </citation>
    <scope>NUCLEOTIDE SEQUENCE</scope>
</reference>
<keyword evidence="1" id="KW-0812">Transmembrane</keyword>
<evidence type="ECO:0000313" key="2">
    <source>
        <dbReference type="EMBL" id="KKM82880.1"/>
    </source>
</evidence>
<evidence type="ECO:0000256" key="1">
    <source>
        <dbReference type="SAM" id="Phobius"/>
    </source>
</evidence>
<name>A0A0F9N239_9ZZZZ</name>
<dbReference type="AlphaFoldDB" id="A0A0F9N239"/>
<feature type="transmembrane region" description="Helical" evidence="1">
    <location>
        <begin position="21"/>
        <end position="40"/>
    </location>
</feature>
<keyword evidence="1" id="KW-1133">Transmembrane helix</keyword>
<protein>
    <recommendedName>
        <fullName evidence="3">LITAF domain-containing protein</fullName>
    </recommendedName>
</protein>
<keyword evidence="1" id="KW-0472">Membrane</keyword>